<name>E1YIL4_9BACT</name>
<feature type="transmembrane region" description="Helical" evidence="1">
    <location>
        <begin position="21"/>
        <end position="40"/>
    </location>
</feature>
<accession>E1YIL4</accession>
<proteinExistence type="predicted"/>
<organism evidence="2">
    <name type="scientific">uncultured Desulfobacterium sp</name>
    <dbReference type="NCBI Taxonomy" id="201089"/>
    <lineage>
        <taxon>Bacteria</taxon>
        <taxon>Pseudomonadati</taxon>
        <taxon>Thermodesulfobacteriota</taxon>
        <taxon>Desulfobacteria</taxon>
        <taxon>Desulfobacterales</taxon>
        <taxon>Desulfobacteriaceae</taxon>
        <taxon>Desulfobacterium</taxon>
        <taxon>environmental samples</taxon>
    </lineage>
</organism>
<gene>
    <name evidence="2" type="ORF">N47_Q17310</name>
</gene>
<protein>
    <submittedName>
        <fullName evidence="2">Uncharacterized protein</fullName>
    </submittedName>
</protein>
<keyword evidence="1" id="KW-1133">Transmembrane helix</keyword>
<dbReference type="AlphaFoldDB" id="E1YIL4"/>
<evidence type="ECO:0000256" key="1">
    <source>
        <dbReference type="SAM" id="Phobius"/>
    </source>
</evidence>
<keyword evidence="1" id="KW-0812">Transmembrane</keyword>
<keyword evidence="1" id="KW-0472">Membrane</keyword>
<sequence length="41" mass="4668">MLISSYRFQKDIKIIPVIKQLLISLVLILKTEILSIISGII</sequence>
<evidence type="ECO:0000313" key="2">
    <source>
        <dbReference type="EMBL" id="CBX30408.1"/>
    </source>
</evidence>
<dbReference type="EMBL" id="FR695875">
    <property type="protein sequence ID" value="CBX30408.1"/>
    <property type="molecule type" value="Genomic_DNA"/>
</dbReference>
<reference evidence="2" key="1">
    <citation type="journal article" date="2011" name="Environ. Microbiol.">
        <title>Genomic insights into the metabolic potential of the polycyclic aromatic hydrocarbon degrading sulfate-reducing Deltaproteobacterium N47.</title>
        <authorList>
            <person name="Bergmann F."/>
            <person name="Selesi D."/>
            <person name="Weinmaier T."/>
            <person name="Tischler P."/>
            <person name="Rattei T."/>
            <person name="Meckenstock R.U."/>
        </authorList>
    </citation>
    <scope>NUCLEOTIDE SEQUENCE</scope>
</reference>